<evidence type="ECO:0000256" key="2">
    <source>
        <dbReference type="SAM" id="Phobius"/>
    </source>
</evidence>
<keyword evidence="2" id="KW-1133">Transmembrane helix</keyword>
<dbReference type="HOGENOM" id="CLU_1043857_0_0_1"/>
<dbReference type="PROSITE" id="PS01159">
    <property type="entry name" value="WW_DOMAIN_1"/>
    <property type="match status" value="1"/>
</dbReference>
<reference evidence="4 5" key="2">
    <citation type="journal article" date="2008" name="Nature">
        <title>The Phaeodactylum genome reveals the evolutionary history of diatom genomes.</title>
        <authorList>
            <person name="Bowler C."/>
            <person name="Allen A.E."/>
            <person name="Badger J.H."/>
            <person name="Grimwood J."/>
            <person name="Jabbari K."/>
            <person name="Kuo A."/>
            <person name="Maheswari U."/>
            <person name="Martens C."/>
            <person name="Maumus F."/>
            <person name="Otillar R.P."/>
            <person name="Rayko E."/>
            <person name="Salamov A."/>
            <person name="Vandepoele K."/>
            <person name="Beszteri B."/>
            <person name="Gruber A."/>
            <person name="Heijde M."/>
            <person name="Katinka M."/>
            <person name="Mock T."/>
            <person name="Valentin K."/>
            <person name="Verret F."/>
            <person name="Berges J.A."/>
            <person name="Brownlee C."/>
            <person name="Cadoret J.P."/>
            <person name="Chiovitti A."/>
            <person name="Choi C.J."/>
            <person name="Coesel S."/>
            <person name="De Martino A."/>
            <person name="Detter J.C."/>
            <person name="Durkin C."/>
            <person name="Falciatore A."/>
            <person name="Fournet J."/>
            <person name="Haruta M."/>
            <person name="Huysman M.J."/>
            <person name="Jenkins B.D."/>
            <person name="Jiroutova K."/>
            <person name="Jorgensen R.E."/>
            <person name="Joubert Y."/>
            <person name="Kaplan A."/>
            <person name="Kroger N."/>
            <person name="Kroth P.G."/>
            <person name="La Roche J."/>
            <person name="Lindquist E."/>
            <person name="Lommer M."/>
            <person name="Martin-Jezequel V."/>
            <person name="Lopez P.J."/>
            <person name="Lucas S."/>
            <person name="Mangogna M."/>
            <person name="McGinnis K."/>
            <person name="Medlin L.K."/>
            <person name="Montsant A."/>
            <person name="Oudot-Le Secq M.P."/>
            <person name="Napoli C."/>
            <person name="Obornik M."/>
            <person name="Parker M.S."/>
            <person name="Petit J.L."/>
            <person name="Porcel B.M."/>
            <person name="Poulsen N."/>
            <person name="Robison M."/>
            <person name="Rychlewski L."/>
            <person name="Rynearson T.A."/>
            <person name="Schmutz J."/>
            <person name="Shapiro H."/>
            <person name="Siaut M."/>
            <person name="Stanley M."/>
            <person name="Sussman M.R."/>
            <person name="Taylor A.R."/>
            <person name="Vardi A."/>
            <person name="von Dassow P."/>
            <person name="Vyverman W."/>
            <person name="Willis A."/>
            <person name="Wyrwicz L.S."/>
            <person name="Rokhsar D.S."/>
            <person name="Weissenbach J."/>
            <person name="Armbrust E.V."/>
            <person name="Green B.R."/>
            <person name="Van de Peer Y."/>
            <person name="Grigoriev I.V."/>
        </authorList>
    </citation>
    <scope>NUCLEOTIDE SEQUENCE [LARGE SCALE GENOMIC DNA]</scope>
    <source>
        <strain evidence="4 5">CCMP1335</strain>
    </source>
</reference>
<feature type="compositionally biased region" description="Polar residues" evidence="1">
    <location>
        <begin position="70"/>
        <end position="79"/>
    </location>
</feature>
<protein>
    <recommendedName>
        <fullName evidence="3">WW domain-containing protein</fullName>
    </recommendedName>
</protein>
<dbReference type="Proteomes" id="UP000001449">
    <property type="component" value="Chromosome 2"/>
</dbReference>
<dbReference type="GeneID" id="7446480"/>
<feature type="region of interest" description="Disordered" evidence="1">
    <location>
        <begin position="226"/>
        <end position="248"/>
    </location>
</feature>
<evidence type="ECO:0000256" key="1">
    <source>
        <dbReference type="SAM" id="MobiDB-lite"/>
    </source>
</evidence>
<feature type="compositionally biased region" description="Basic and acidic residues" evidence="1">
    <location>
        <begin position="196"/>
        <end position="206"/>
    </location>
</feature>
<feature type="compositionally biased region" description="Acidic residues" evidence="1">
    <location>
        <begin position="164"/>
        <end position="179"/>
    </location>
</feature>
<organism evidence="4 5">
    <name type="scientific">Thalassiosira pseudonana</name>
    <name type="common">Marine diatom</name>
    <name type="synonym">Cyclotella nana</name>
    <dbReference type="NCBI Taxonomy" id="35128"/>
    <lineage>
        <taxon>Eukaryota</taxon>
        <taxon>Sar</taxon>
        <taxon>Stramenopiles</taxon>
        <taxon>Ochrophyta</taxon>
        <taxon>Bacillariophyta</taxon>
        <taxon>Coscinodiscophyceae</taxon>
        <taxon>Thalassiosirophycidae</taxon>
        <taxon>Thalassiosirales</taxon>
        <taxon>Thalassiosiraceae</taxon>
        <taxon>Thalassiosira</taxon>
    </lineage>
</organism>
<dbReference type="AlphaFoldDB" id="B8BTU8"/>
<feature type="region of interest" description="Disordered" evidence="1">
    <location>
        <begin position="164"/>
        <end position="206"/>
    </location>
</feature>
<dbReference type="EMBL" id="CM000639">
    <property type="protein sequence ID" value="EED94660.1"/>
    <property type="molecule type" value="Genomic_DNA"/>
</dbReference>
<gene>
    <name evidence="4" type="ORF">THAPSDRAFT_21194</name>
</gene>
<keyword evidence="5" id="KW-1185">Reference proteome</keyword>
<feature type="compositionally biased region" description="Low complexity" evidence="1">
    <location>
        <begin position="80"/>
        <end position="96"/>
    </location>
</feature>
<dbReference type="PaxDb" id="35128-Thaps21194"/>
<proteinExistence type="predicted"/>
<feature type="transmembrane region" description="Helical" evidence="2">
    <location>
        <begin position="105"/>
        <end position="123"/>
    </location>
</feature>
<keyword evidence="2" id="KW-0812">Transmembrane</keyword>
<feature type="domain" description="WW" evidence="3">
    <location>
        <begin position="13"/>
        <end position="39"/>
    </location>
</feature>
<reference evidence="4 5" key="1">
    <citation type="journal article" date="2004" name="Science">
        <title>The genome of the diatom Thalassiosira pseudonana: ecology, evolution, and metabolism.</title>
        <authorList>
            <person name="Armbrust E.V."/>
            <person name="Berges J.A."/>
            <person name="Bowler C."/>
            <person name="Green B.R."/>
            <person name="Martinez D."/>
            <person name="Putnam N.H."/>
            <person name="Zhou S."/>
            <person name="Allen A.E."/>
            <person name="Apt K.E."/>
            <person name="Bechner M."/>
            <person name="Brzezinski M.A."/>
            <person name="Chaal B.K."/>
            <person name="Chiovitti A."/>
            <person name="Davis A.K."/>
            <person name="Demarest M.S."/>
            <person name="Detter J.C."/>
            <person name="Glavina T."/>
            <person name="Goodstein D."/>
            <person name="Hadi M.Z."/>
            <person name="Hellsten U."/>
            <person name="Hildebrand M."/>
            <person name="Jenkins B.D."/>
            <person name="Jurka J."/>
            <person name="Kapitonov V.V."/>
            <person name="Kroger N."/>
            <person name="Lau W.W."/>
            <person name="Lane T.W."/>
            <person name="Larimer F.W."/>
            <person name="Lippmeier J.C."/>
            <person name="Lucas S."/>
            <person name="Medina M."/>
            <person name="Montsant A."/>
            <person name="Obornik M."/>
            <person name="Parker M.S."/>
            <person name="Palenik B."/>
            <person name="Pazour G.J."/>
            <person name="Richardson P.M."/>
            <person name="Rynearson T.A."/>
            <person name="Saito M.A."/>
            <person name="Schwartz D.C."/>
            <person name="Thamatrakoln K."/>
            <person name="Valentin K."/>
            <person name="Vardi A."/>
            <person name="Wilkerson F.P."/>
            <person name="Rokhsar D.S."/>
        </authorList>
    </citation>
    <scope>NUCLEOTIDE SEQUENCE [LARGE SCALE GENOMIC DNA]</scope>
    <source>
        <strain evidence="4 5">CCMP1335</strain>
    </source>
</reference>
<accession>B8BTU8</accession>
<name>B8BTU8_THAPS</name>
<dbReference type="InterPro" id="IPR001202">
    <property type="entry name" value="WW_dom"/>
</dbReference>
<feature type="region of interest" description="Disordered" evidence="1">
    <location>
        <begin position="58"/>
        <end position="98"/>
    </location>
</feature>
<keyword evidence="2" id="KW-0472">Membrane</keyword>
<dbReference type="InParanoid" id="B8BTU8"/>
<evidence type="ECO:0000313" key="4">
    <source>
        <dbReference type="EMBL" id="EED94660.1"/>
    </source>
</evidence>
<evidence type="ECO:0000259" key="3">
    <source>
        <dbReference type="PROSITE" id="PS01159"/>
    </source>
</evidence>
<dbReference type="KEGG" id="tps:THAPSDRAFT_21194"/>
<evidence type="ECO:0000313" key="5">
    <source>
        <dbReference type="Proteomes" id="UP000001449"/>
    </source>
</evidence>
<dbReference type="RefSeq" id="XP_002287217.1">
    <property type="nucleotide sequence ID" value="XM_002287181.1"/>
</dbReference>
<sequence>MNTTTTNDATVTWYAFTCQDTGREYFYEPLSGETTWIVPTSRTVLPEASKSTPIQTKPVYNKTIHGNGGERTNTKSNDATTTDNTQQNTPTNQQPNSWGSYGKTLVFVLIFNTLFLVMMVMFMTRNPKSTNTATNVLQSLQSNEDAVFPIETNDIASDELDVQMTEEDTASDENTESNDEQSTVRPVGEPNTPRGESCRDTPKDTTRQTVISNSALQENNALHKSALIDNNSEEKPLGTQYSSDKDSSSKKVWFERKEFIEVIDYII</sequence>